<protein>
    <submittedName>
        <fullName evidence="1">Uncharacterized protein</fullName>
    </submittedName>
</protein>
<evidence type="ECO:0000313" key="2">
    <source>
        <dbReference type="Proteomes" id="UP000016638"/>
    </source>
</evidence>
<gene>
    <name evidence="1" type="ORF">HMPREF1316_1511</name>
</gene>
<dbReference type="AlphaFoldDB" id="U2VB47"/>
<dbReference type="PATRIC" id="fig|1125712.3.peg.574"/>
<dbReference type="RefSeq" id="WP_021725424.1">
    <property type="nucleotide sequence ID" value="NZ_AWEZ01000020.1"/>
</dbReference>
<comment type="caution">
    <text evidence="1">The sequence shown here is derived from an EMBL/GenBank/DDBJ whole genome shotgun (WGS) entry which is preliminary data.</text>
</comment>
<reference evidence="1 2" key="1">
    <citation type="submission" date="2013-08" db="EMBL/GenBank/DDBJ databases">
        <authorList>
            <person name="Durkin A.S."/>
            <person name="Haft D.R."/>
            <person name="McCorrison J."/>
            <person name="Torralba M."/>
            <person name="Gillis M."/>
            <person name="Haft D.H."/>
            <person name="Methe B."/>
            <person name="Sutton G."/>
            <person name="Nelson K.E."/>
        </authorList>
    </citation>
    <scope>NUCLEOTIDE SEQUENCE [LARGE SCALE GENOMIC DNA]</scope>
    <source>
        <strain evidence="1 2">F0195</strain>
    </source>
</reference>
<dbReference type="OrthoDB" id="3194912at2"/>
<name>U2VB47_9ACTN</name>
<organism evidence="1 2">
    <name type="scientific">Olsenella profusa F0195</name>
    <dbReference type="NCBI Taxonomy" id="1125712"/>
    <lineage>
        <taxon>Bacteria</taxon>
        <taxon>Bacillati</taxon>
        <taxon>Actinomycetota</taxon>
        <taxon>Coriobacteriia</taxon>
        <taxon>Coriobacteriales</taxon>
        <taxon>Atopobiaceae</taxon>
        <taxon>Olsenella</taxon>
    </lineage>
</organism>
<dbReference type="EMBL" id="AWEZ01000020">
    <property type="protein sequence ID" value="ERL09796.1"/>
    <property type="molecule type" value="Genomic_DNA"/>
</dbReference>
<accession>U2VB47</accession>
<evidence type="ECO:0000313" key="1">
    <source>
        <dbReference type="EMBL" id="ERL09796.1"/>
    </source>
</evidence>
<keyword evidence="2" id="KW-1185">Reference proteome</keyword>
<dbReference type="Proteomes" id="UP000016638">
    <property type="component" value="Unassembled WGS sequence"/>
</dbReference>
<sequence>MADTQQTTLEQGGTEYEIVYVPKRIEMAEAALGNRSVVQVFSQMPTIKDERTVVAYGLREVGSAAWVNPTRAMQVVDGYIGEHGMVSLMNLAAEALSRDCGFLFQ</sequence>
<proteinExistence type="predicted"/>
<dbReference type="STRING" id="1125712.HMPREF1316_1511"/>